<comment type="caution">
    <text evidence="2">The sequence shown here is derived from an EMBL/GenBank/DDBJ whole genome shotgun (WGS) entry which is preliminary data.</text>
</comment>
<proteinExistence type="predicted"/>
<dbReference type="RefSeq" id="WP_317773165.1">
    <property type="nucleotide sequence ID" value="NZ_JAWMAJ010000084.1"/>
</dbReference>
<dbReference type="Gene3D" id="3.90.550.10">
    <property type="entry name" value="Spore Coat Polysaccharide Biosynthesis Protein SpsA, Chain A"/>
    <property type="match status" value="1"/>
</dbReference>
<reference evidence="2 3" key="1">
    <citation type="submission" date="2023-10" db="EMBL/GenBank/DDBJ databases">
        <title>Characterization of rhizosphere-enriched actinobacteria from wheat plants lab-grown on chernevaya soil.</title>
        <authorList>
            <person name="Tikhonova E.N."/>
            <person name="Konopkin A."/>
            <person name="Kravchenko I.K."/>
        </authorList>
    </citation>
    <scope>NUCLEOTIDE SEQUENCE [LARGE SCALE GENOMIC DNA]</scope>
    <source>
        <strain evidence="2 3">RR29</strain>
    </source>
</reference>
<dbReference type="EMBL" id="JAWMAJ010000084">
    <property type="protein sequence ID" value="MDV7219108.1"/>
    <property type="molecule type" value="Genomic_DNA"/>
</dbReference>
<accession>A0ABU4FET5</accession>
<protein>
    <submittedName>
        <fullName evidence="2">Glycosyltransferase family 2 protein</fullName>
        <ecNumber evidence="2">2.4.-.-</ecNumber>
    </submittedName>
</protein>
<dbReference type="InterPro" id="IPR001173">
    <property type="entry name" value="Glyco_trans_2-like"/>
</dbReference>
<sequence>MSSPDISVVICVYTEDRWEDILAAVSSVRAQSRPALETLLVVDHNPALLDRLTREYKDAEETGEVRVLANAGPRGLSAGRNTGIAVSRGEVIAFLDDDAVAEREWLRYFAEAYTDPKVMAVGGRTMPIWASGRRPAWFPEEFDWVVGCTYKGLPPGRVRVRNVLGGNASFRRTAFDAAGGFATGIGRDGDKRPLGGEETELCIRLTRARPDAVLLIDDRAVIHHRVPAVREHFGYFRTRTYAEGLSKALVARSVGADKGLESERRYTTRVLPAGVARGLRDAVLARPGGAGRAG</sequence>
<feature type="domain" description="Glycosyltransferase 2-like" evidence="1">
    <location>
        <begin position="7"/>
        <end position="176"/>
    </location>
</feature>
<name>A0ABU4FET5_9ACTN</name>
<dbReference type="GO" id="GO:0016757">
    <property type="term" value="F:glycosyltransferase activity"/>
    <property type="evidence" value="ECO:0007669"/>
    <property type="project" value="UniProtKB-KW"/>
</dbReference>
<organism evidence="2 3">
    <name type="scientific">Streptomyces prunicolor</name>
    <dbReference type="NCBI Taxonomy" id="67348"/>
    <lineage>
        <taxon>Bacteria</taxon>
        <taxon>Bacillati</taxon>
        <taxon>Actinomycetota</taxon>
        <taxon>Actinomycetes</taxon>
        <taxon>Kitasatosporales</taxon>
        <taxon>Streptomycetaceae</taxon>
        <taxon>Streptomyces</taxon>
    </lineage>
</organism>
<keyword evidence="2" id="KW-0808">Transferase</keyword>
<keyword evidence="2" id="KW-0328">Glycosyltransferase</keyword>
<dbReference type="PANTHER" id="PTHR43685">
    <property type="entry name" value="GLYCOSYLTRANSFERASE"/>
    <property type="match status" value="1"/>
</dbReference>
<evidence type="ECO:0000313" key="2">
    <source>
        <dbReference type="EMBL" id="MDV7219108.1"/>
    </source>
</evidence>
<dbReference type="SUPFAM" id="SSF53448">
    <property type="entry name" value="Nucleotide-diphospho-sugar transferases"/>
    <property type="match status" value="1"/>
</dbReference>
<dbReference type="EC" id="2.4.-.-" evidence="2"/>
<dbReference type="InterPro" id="IPR050834">
    <property type="entry name" value="Glycosyltransf_2"/>
</dbReference>
<evidence type="ECO:0000313" key="3">
    <source>
        <dbReference type="Proteomes" id="UP001187346"/>
    </source>
</evidence>
<evidence type="ECO:0000259" key="1">
    <source>
        <dbReference type="Pfam" id="PF00535"/>
    </source>
</evidence>
<dbReference type="Pfam" id="PF00535">
    <property type="entry name" value="Glycos_transf_2"/>
    <property type="match status" value="1"/>
</dbReference>
<gene>
    <name evidence="2" type="ORF">R5A26_24510</name>
</gene>
<dbReference type="PANTHER" id="PTHR43685:SF2">
    <property type="entry name" value="GLYCOSYLTRANSFERASE 2-LIKE DOMAIN-CONTAINING PROTEIN"/>
    <property type="match status" value="1"/>
</dbReference>
<feature type="non-terminal residue" evidence="2">
    <location>
        <position position="294"/>
    </location>
</feature>
<dbReference type="Proteomes" id="UP001187346">
    <property type="component" value="Unassembled WGS sequence"/>
</dbReference>
<dbReference type="InterPro" id="IPR029044">
    <property type="entry name" value="Nucleotide-diphossugar_trans"/>
</dbReference>
<keyword evidence="3" id="KW-1185">Reference proteome</keyword>